<dbReference type="Pfam" id="PF00665">
    <property type="entry name" value="rve"/>
    <property type="match status" value="1"/>
</dbReference>
<dbReference type="Proteomes" id="UP001162060">
    <property type="component" value="Unassembled WGS sequence"/>
</dbReference>
<proteinExistence type="predicted"/>
<gene>
    <name evidence="3" type="ORF">PM001_LOCUS25720</name>
</gene>
<dbReference type="Gene3D" id="1.10.340.70">
    <property type="match status" value="1"/>
</dbReference>
<dbReference type="InterPro" id="IPR001584">
    <property type="entry name" value="Integrase_cat-core"/>
</dbReference>
<protein>
    <recommendedName>
        <fullName evidence="2">Integrase catalytic domain-containing protein</fullName>
    </recommendedName>
</protein>
<dbReference type="AlphaFoldDB" id="A0AAV1V1A7"/>
<dbReference type="InterPro" id="IPR050951">
    <property type="entry name" value="Retrovirus_Pol_polyprotein"/>
</dbReference>
<evidence type="ECO:0000313" key="4">
    <source>
        <dbReference type="Proteomes" id="UP001162060"/>
    </source>
</evidence>
<dbReference type="InterPro" id="IPR012337">
    <property type="entry name" value="RNaseH-like_sf"/>
</dbReference>
<dbReference type="SUPFAM" id="SSF53098">
    <property type="entry name" value="Ribonuclease H-like"/>
    <property type="match status" value="1"/>
</dbReference>
<dbReference type="PANTHER" id="PTHR37984:SF5">
    <property type="entry name" value="PROTEIN NYNRIN-LIKE"/>
    <property type="match status" value="1"/>
</dbReference>
<feature type="region of interest" description="Disordered" evidence="1">
    <location>
        <begin position="230"/>
        <end position="254"/>
    </location>
</feature>
<evidence type="ECO:0000259" key="2">
    <source>
        <dbReference type="PROSITE" id="PS50994"/>
    </source>
</evidence>
<name>A0AAV1V1A7_9STRA</name>
<reference evidence="3" key="1">
    <citation type="submission" date="2024-01" db="EMBL/GenBank/DDBJ databases">
        <authorList>
            <person name="Webb A."/>
        </authorList>
    </citation>
    <scope>NUCLEOTIDE SEQUENCE</scope>
    <source>
        <strain evidence="3">Pm1</strain>
    </source>
</reference>
<dbReference type="GO" id="GO:0003676">
    <property type="term" value="F:nucleic acid binding"/>
    <property type="evidence" value="ECO:0007669"/>
    <property type="project" value="InterPro"/>
</dbReference>
<evidence type="ECO:0000256" key="1">
    <source>
        <dbReference type="SAM" id="MobiDB-lite"/>
    </source>
</evidence>
<dbReference type="EMBL" id="CAKLBY020000258">
    <property type="protein sequence ID" value="CAK7940570.1"/>
    <property type="molecule type" value="Genomic_DNA"/>
</dbReference>
<dbReference type="PROSITE" id="PS50994">
    <property type="entry name" value="INTEGRASE"/>
    <property type="match status" value="1"/>
</dbReference>
<dbReference type="Pfam" id="PF17921">
    <property type="entry name" value="Integrase_H2C2"/>
    <property type="match status" value="1"/>
</dbReference>
<evidence type="ECO:0000313" key="3">
    <source>
        <dbReference type="EMBL" id="CAK7940570.1"/>
    </source>
</evidence>
<dbReference type="Gene3D" id="3.30.420.10">
    <property type="entry name" value="Ribonuclease H-like superfamily/Ribonuclease H"/>
    <property type="match status" value="1"/>
</dbReference>
<feature type="domain" description="Integrase catalytic" evidence="2">
    <location>
        <begin position="56"/>
        <end position="222"/>
    </location>
</feature>
<organism evidence="3 4">
    <name type="scientific">Peronospora matthiolae</name>
    <dbReference type="NCBI Taxonomy" id="2874970"/>
    <lineage>
        <taxon>Eukaryota</taxon>
        <taxon>Sar</taxon>
        <taxon>Stramenopiles</taxon>
        <taxon>Oomycota</taxon>
        <taxon>Peronosporomycetes</taxon>
        <taxon>Peronosporales</taxon>
        <taxon>Peronosporaceae</taxon>
        <taxon>Peronospora</taxon>
    </lineage>
</organism>
<dbReference type="InterPro" id="IPR036397">
    <property type="entry name" value="RNaseH_sf"/>
</dbReference>
<sequence>MFEYHDAPIGGHRGREKTYLTVSRDFYWPRQYQFVRKYVRACEVCQRVKSSPSLRAPLQPLPVPAECCKSISMDIVFGLPKDARGNAGILAFVDRFSKMVHLVAVPGSITASGCACVFIDTIFRLHGLPRELVSDRDPRFTADFWCSVFKSLGTRLKMSTSDHPESDGQTERANRVLEEILRGYLHSFKSWSEFLPMVEFAINNSVHAFTTHTPFYVNGLRHPRVPTLLESNSGFKGERDSREHKRFGPRSSRSDDEVIAFDADIDNIDIEEDDASESEGALTEEKVDVAAVHSQRTEANESSDEFILARETVVRFVQDSIAEAVDKQKEKRRQEWKGKHSFI</sequence>
<dbReference type="PANTHER" id="PTHR37984">
    <property type="entry name" value="PROTEIN CBG26694"/>
    <property type="match status" value="1"/>
</dbReference>
<accession>A0AAV1V1A7</accession>
<dbReference type="GO" id="GO:0015074">
    <property type="term" value="P:DNA integration"/>
    <property type="evidence" value="ECO:0007669"/>
    <property type="project" value="InterPro"/>
</dbReference>
<comment type="caution">
    <text evidence="3">The sequence shown here is derived from an EMBL/GenBank/DDBJ whole genome shotgun (WGS) entry which is preliminary data.</text>
</comment>
<dbReference type="InterPro" id="IPR041588">
    <property type="entry name" value="Integrase_H2C2"/>
</dbReference>